<keyword evidence="2" id="KW-1185">Reference proteome</keyword>
<organism evidence="1 2">
    <name type="scientific">Ambrosiozyma monospora</name>
    <name type="common">Yeast</name>
    <name type="synonym">Endomycopsis monosporus</name>
    <dbReference type="NCBI Taxonomy" id="43982"/>
    <lineage>
        <taxon>Eukaryota</taxon>
        <taxon>Fungi</taxon>
        <taxon>Dikarya</taxon>
        <taxon>Ascomycota</taxon>
        <taxon>Saccharomycotina</taxon>
        <taxon>Pichiomycetes</taxon>
        <taxon>Pichiales</taxon>
        <taxon>Pichiaceae</taxon>
        <taxon>Ambrosiozyma</taxon>
    </lineage>
</organism>
<gene>
    <name evidence="1" type="ORF">Amon02_000063000</name>
</gene>
<reference evidence="1" key="1">
    <citation type="submission" date="2023-04" db="EMBL/GenBank/DDBJ databases">
        <title>Ambrosiozyma monospora NBRC 10751.</title>
        <authorList>
            <person name="Ichikawa N."/>
            <person name="Sato H."/>
            <person name="Tonouchi N."/>
        </authorList>
    </citation>
    <scope>NUCLEOTIDE SEQUENCE</scope>
    <source>
        <strain evidence="1">NBRC 10751</strain>
    </source>
</reference>
<evidence type="ECO:0000313" key="2">
    <source>
        <dbReference type="Proteomes" id="UP001165064"/>
    </source>
</evidence>
<dbReference type="EMBL" id="BSXS01000234">
    <property type="protein sequence ID" value="GME71565.1"/>
    <property type="molecule type" value="Genomic_DNA"/>
</dbReference>
<sequence length="156" mass="16086">MNTNILSTVALLSLIQLCASLPIPDITRYHTAEAETNTQTETQTVTTSIPVVEVLISNGVTYTNTLTTLASMNTDDGYVTATLTSTINDATTSSSQATNAPIVVYVPPGGTSDSISGHINMLKTTPVSVNTVAQTTVSAPAASSSSSEVVDSDTSK</sequence>
<dbReference type="Proteomes" id="UP001165064">
    <property type="component" value="Unassembled WGS sequence"/>
</dbReference>
<comment type="caution">
    <text evidence="1">The sequence shown here is derived from an EMBL/GenBank/DDBJ whole genome shotgun (WGS) entry which is preliminary data.</text>
</comment>
<accession>A0ACB5SSC6</accession>
<protein>
    <submittedName>
        <fullName evidence="1">Unnamed protein product</fullName>
    </submittedName>
</protein>
<proteinExistence type="predicted"/>
<evidence type="ECO:0000313" key="1">
    <source>
        <dbReference type="EMBL" id="GME71565.1"/>
    </source>
</evidence>
<name>A0ACB5SSC6_AMBMO</name>